<dbReference type="Proteomes" id="UP000278542">
    <property type="component" value="Unassembled WGS sequence"/>
</dbReference>
<organism evidence="3 4">
    <name type="scientific">Orbus hercynius</name>
    <dbReference type="NCBI Taxonomy" id="593135"/>
    <lineage>
        <taxon>Bacteria</taxon>
        <taxon>Pseudomonadati</taxon>
        <taxon>Pseudomonadota</taxon>
        <taxon>Gammaproteobacteria</taxon>
        <taxon>Orbales</taxon>
        <taxon>Orbaceae</taxon>
        <taxon>Orbus</taxon>
    </lineage>
</organism>
<dbReference type="InterPro" id="IPR016181">
    <property type="entry name" value="Acyl_CoA_acyltransferase"/>
</dbReference>
<feature type="domain" description="N-acetyltransferase" evidence="1">
    <location>
        <begin position="1"/>
        <end position="93"/>
    </location>
</feature>
<accession>A0A495RE17</accession>
<protein>
    <submittedName>
        <fullName evidence="3">Uncharacterized protein</fullName>
    </submittedName>
</protein>
<dbReference type="CDD" id="cd04301">
    <property type="entry name" value="NAT_SF"/>
    <property type="match status" value="1"/>
</dbReference>
<dbReference type="SUPFAM" id="SSF55729">
    <property type="entry name" value="Acyl-CoA N-acyltransferases (Nat)"/>
    <property type="match status" value="1"/>
</dbReference>
<name>A0A495RE17_9GAMM</name>
<dbReference type="GO" id="GO:0016747">
    <property type="term" value="F:acyltransferase activity, transferring groups other than amino-acyl groups"/>
    <property type="evidence" value="ECO:0007669"/>
    <property type="project" value="InterPro"/>
</dbReference>
<sequence length="93" mass="10993">MQYLEGENRFYVKNTDESEDIGEMTYTRIGTDKASIDHTYVDSRYRGQGIADRLFELVITKMKQENRKIIPVCTYAQRQFERHPELKLIQANS</sequence>
<dbReference type="RefSeq" id="WP_121144820.1">
    <property type="nucleotide sequence ID" value="NZ_RBWY01000002.1"/>
</dbReference>
<evidence type="ECO:0000313" key="4">
    <source>
        <dbReference type="Proteomes" id="UP000278542"/>
    </source>
</evidence>
<reference evidence="3 4" key="1">
    <citation type="submission" date="2018-10" db="EMBL/GenBank/DDBJ databases">
        <title>Genomic Encyclopedia of Type Strains, Phase IV (KMG-IV): sequencing the most valuable type-strain genomes for metagenomic binning, comparative biology and taxonomic classification.</title>
        <authorList>
            <person name="Goeker M."/>
        </authorList>
    </citation>
    <scope>NUCLEOTIDE SEQUENCE [LARGE SCALE GENOMIC DNA]</scope>
    <source>
        <strain evidence="3 4">DSM 22228</strain>
    </source>
</reference>
<gene>
    <name evidence="3" type="ORF">DES39_1133</name>
</gene>
<evidence type="ECO:0000259" key="2">
    <source>
        <dbReference type="PROSITE" id="PS51729"/>
    </source>
</evidence>
<evidence type="ECO:0000259" key="1">
    <source>
        <dbReference type="PROSITE" id="PS51186"/>
    </source>
</evidence>
<evidence type="ECO:0000313" key="3">
    <source>
        <dbReference type="EMBL" id="RKS85723.1"/>
    </source>
</evidence>
<dbReference type="OrthoDB" id="9800945at2"/>
<dbReference type="Gene3D" id="3.40.630.30">
    <property type="match status" value="1"/>
</dbReference>
<dbReference type="PANTHER" id="PTHR31435:SF10">
    <property type="entry name" value="BSR4717 PROTEIN"/>
    <property type="match status" value="1"/>
</dbReference>
<feature type="domain" description="N-acetyltransferase" evidence="2">
    <location>
        <begin position="2"/>
        <end position="91"/>
    </location>
</feature>
<proteinExistence type="predicted"/>
<dbReference type="PANTHER" id="PTHR31435">
    <property type="entry name" value="PROTEIN NATD1"/>
    <property type="match status" value="1"/>
</dbReference>
<dbReference type="InterPro" id="IPR031165">
    <property type="entry name" value="GNAT_YJDJ"/>
</dbReference>
<comment type="caution">
    <text evidence="3">The sequence shown here is derived from an EMBL/GenBank/DDBJ whole genome shotgun (WGS) entry which is preliminary data.</text>
</comment>
<dbReference type="PROSITE" id="PS51186">
    <property type="entry name" value="GNAT"/>
    <property type="match status" value="1"/>
</dbReference>
<dbReference type="EMBL" id="RBWY01000002">
    <property type="protein sequence ID" value="RKS85723.1"/>
    <property type="molecule type" value="Genomic_DNA"/>
</dbReference>
<dbReference type="Pfam" id="PF14542">
    <property type="entry name" value="Acetyltransf_CG"/>
    <property type="match status" value="1"/>
</dbReference>
<dbReference type="InterPro" id="IPR045057">
    <property type="entry name" value="Gcn5-rel_NAT"/>
</dbReference>
<dbReference type="PROSITE" id="PS51729">
    <property type="entry name" value="GNAT_YJDJ"/>
    <property type="match status" value="1"/>
</dbReference>
<dbReference type="AlphaFoldDB" id="A0A495RE17"/>
<keyword evidence="4" id="KW-1185">Reference proteome</keyword>
<dbReference type="InterPro" id="IPR000182">
    <property type="entry name" value="GNAT_dom"/>
</dbReference>